<dbReference type="GO" id="GO:0007165">
    <property type="term" value="P:signal transduction"/>
    <property type="evidence" value="ECO:0007669"/>
    <property type="project" value="TreeGrafter"/>
</dbReference>
<evidence type="ECO:0000256" key="4">
    <source>
        <dbReference type="SAM" id="MobiDB-lite"/>
    </source>
</evidence>
<sequence length="251" mass="27784">LTFWTPVDNTQLIASYRVDNNATTNGSVYSGRETLYPNGTRLIQNVTQKDTGSYTLLKRGNVLSVICTALLPTPVITSNNSNPRQHEDTVVLTCRFETCDVFYMCSVNNQSLPNSMELELCKGNRTLTVFNVKRHDTGPCVREAGDPENVTHDDPSTQNGLMPEARPYPSLSGPGTWTLTFGHPATPCPWLITGRPPQSIQELFIPDITADKSRPCNCLVHNFITGPSKTTVKAMTVSGKWPLAHQYQALW</sequence>
<protein>
    <recommendedName>
        <fullName evidence="6">Immunoglobulin V-set domain-containing protein</fullName>
    </recommendedName>
</protein>
<keyword evidence="3" id="KW-0393">Immunoglobulin domain</keyword>
<dbReference type="AlphaFoldDB" id="A0A8C2SH45"/>
<evidence type="ECO:0000256" key="3">
    <source>
        <dbReference type="ARBA" id="ARBA00023319"/>
    </source>
</evidence>
<keyword evidence="1" id="KW-0732">Signal</keyword>
<dbReference type="GO" id="GO:1990782">
    <property type="term" value="F:protein tyrosine kinase binding"/>
    <property type="evidence" value="ECO:0007669"/>
    <property type="project" value="TreeGrafter"/>
</dbReference>
<keyword evidence="2" id="KW-0325">Glycoprotein</keyword>
<dbReference type="GO" id="GO:0005886">
    <property type="term" value="C:plasma membrane"/>
    <property type="evidence" value="ECO:0007669"/>
    <property type="project" value="TreeGrafter"/>
</dbReference>
<evidence type="ECO:0000313" key="5">
    <source>
        <dbReference type="Ensembl" id="ENSCHIP00010044108.1"/>
    </source>
</evidence>
<feature type="region of interest" description="Disordered" evidence="4">
    <location>
        <begin position="140"/>
        <end position="161"/>
    </location>
</feature>
<dbReference type="Ensembl" id="ENSCHIT00010061184.1">
    <property type="protein sequence ID" value="ENSCHIP00010044108.1"/>
    <property type="gene ID" value="ENSCHIG00010031985.1"/>
</dbReference>
<evidence type="ECO:0008006" key="6">
    <source>
        <dbReference type="Google" id="ProtNLM"/>
    </source>
</evidence>
<dbReference type="SUPFAM" id="SSF48726">
    <property type="entry name" value="Immunoglobulin"/>
    <property type="match status" value="2"/>
</dbReference>
<dbReference type="InterPro" id="IPR013783">
    <property type="entry name" value="Ig-like_fold"/>
</dbReference>
<dbReference type="GO" id="GO:0002682">
    <property type="term" value="P:regulation of immune system process"/>
    <property type="evidence" value="ECO:0007669"/>
    <property type="project" value="TreeGrafter"/>
</dbReference>
<dbReference type="GO" id="GO:0009986">
    <property type="term" value="C:cell surface"/>
    <property type="evidence" value="ECO:0007669"/>
    <property type="project" value="TreeGrafter"/>
</dbReference>
<organism evidence="5">
    <name type="scientific">Capra hircus</name>
    <name type="common">Goat</name>
    <dbReference type="NCBI Taxonomy" id="9925"/>
    <lineage>
        <taxon>Eukaryota</taxon>
        <taxon>Metazoa</taxon>
        <taxon>Chordata</taxon>
        <taxon>Craniata</taxon>
        <taxon>Vertebrata</taxon>
        <taxon>Euteleostomi</taxon>
        <taxon>Mammalia</taxon>
        <taxon>Eutheria</taxon>
        <taxon>Laurasiatheria</taxon>
        <taxon>Artiodactyla</taxon>
        <taxon>Ruminantia</taxon>
        <taxon>Pecora</taxon>
        <taxon>Bovidae</taxon>
        <taxon>Caprinae</taxon>
        <taxon>Capra</taxon>
    </lineage>
</organism>
<evidence type="ECO:0000256" key="1">
    <source>
        <dbReference type="ARBA" id="ARBA00022729"/>
    </source>
</evidence>
<name>A0A8C2SH45_CAPHI</name>
<proteinExistence type="predicted"/>
<dbReference type="InterPro" id="IPR036179">
    <property type="entry name" value="Ig-like_dom_sf"/>
</dbReference>
<evidence type="ECO:0000256" key="2">
    <source>
        <dbReference type="ARBA" id="ARBA00023180"/>
    </source>
</evidence>
<dbReference type="PANTHER" id="PTHR44427:SF1">
    <property type="entry name" value="CARCINOEMBRYONIC ANTIGEN-RELATED CELL ADHESION MOLECULE 1"/>
    <property type="match status" value="1"/>
</dbReference>
<feature type="compositionally biased region" description="Basic and acidic residues" evidence="4">
    <location>
        <begin position="140"/>
        <end position="155"/>
    </location>
</feature>
<reference evidence="5" key="1">
    <citation type="submission" date="2019-03" db="EMBL/GenBank/DDBJ databases">
        <title>Genome sequencing and reference-guided assembly of Black Bengal Goat (Capra hircus).</title>
        <authorList>
            <person name="Siddiki A.Z."/>
            <person name="Baten A."/>
            <person name="Billah M."/>
            <person name="Alam M.A.U."/>
            <person name="Shawrob K.S.M."/>
            <person name="Saha S."/>
            <person name="Chowdhury M."/>
            <person name="Rahman A.H."/>
            <person name="Stear M."/>
            <person name="Miah G."/>
            <person name="Das G.B."/>
            <person name="Hossain M.M."/>
            <person name="Kumkum M."/>
            <person name="Islam M.S."/>
            <person name="Mollah A.M."/>
            <person name="Ahsan A."/>
            <person name="Tusar F."/>
            <person name="Khan M.K.I."/>
        </authorList>
    </citation>
    <scope>NUCLEOTIDE SEQUENCE [LARGE SCALE GENOMIC DNA]</scope>
</reference>
<dbReference type="Gene3D" id="2.60.40.10">
    <property type="entry name" value="Immunoglobulins"/>
    <property type="match status" value="1"/>
</dbReference>
<accession>A0A8C2SH45</accession>
<reference evidence="5" key="2">
    <citation type="submission" date="2025-08" db="UniProtKB">
        <authorList>
            <consortium name="Ensembl"/>
        </authorList>
    </citation>
    <scope>IDENTIFICATION</scope>
</reference>
<dbReference type="PANTHER" id="PTHR44427">
    <property type="entry name" value="CARCINOEMBRYONIC ANTIGEN-RELATED CELL ADHESION MOLECULE 19"/>
    <property type="match status" value="1"/>
</dbReference>
<dbReference type="InterPro" id="IPR050831">
    <property type="entry name" value="CEA_cell_adhesion"/>
</dbReference>